<dbReference type="SUPFAM" id="SSF56935">
    <property type="entry name" value="Porins"/>
    <property type="match status" value="1"/>
</dbReference>
<evidence type="ECO:0000313" key="2">
    <source>
        <dbReference type="EMBL" id="MBC8316261.1"/>
    </source>
</evidence>
<proteinExistence type="predicted"/>
<evidence type="ECO:0000313" key="3">
    <source>
        <dbReference type="Proteomes" id="UP000614424"/>
    </source>
</evidence>
<dbReference type="AlphaFoldDB" id="A0A8J6N7M2"/>
<name>A0A8J6N7M2_9BACT</name>
<reference evidence="2 3" key="1">
    <citation type="submission" date="2020-08" db="EMBL/GenBank/DDBJ databases">
        <title>Bridging the membrane lipid divide: bacteria of the FCB group superphylum have the potential to synthesize archaeal ether lipids.</title>
        <authorList>
            <person name="Villanueva L."/>
            <person name="Von Meijenfeldt F.A.B."/>
            <person name="Westbye A.B."/>
            <person name="Yadav S."/>
            <person name="Hopmans E.C."/>
            <person name="Dutilh B.E."/>
            <person name="Sinninghe Damste J.S."/>
        </authorList>
    </citation>
    <scope>NUCLEOTIDE SEQUENCE [LARGE SCALE GENOMIC DNA]</scope>
    <source>
        <strain evidence="2">NIOZ-UU47</strain>
    </source>
</reference>
<organism evidence="2 3">
    <name type="scientific">Candidatus Desulfobia pelagia</name>
    <dbReference type="NCBI Taxonomy" id="2841692"/>
    <lineage>
        <taxon>Bacteria</taxon>
        <taxon>Pseudomonadati</taxon>
        <taxon>Thermodesulfobacteriota</taxon>
        <taxon>Desulfobulbia</taxon>
        <taxon>Desulfobulbales</taxon>
        <taxon>Desulfobulbaceae</taxon>
        <taxon>Candidatus Desulfobia</taxon>
    </lineage>
</organism>
<protein>
    <submittedName>
        <fullName evidence="2">Uncharacterized protein</fullName>
    </submittedName>
</protein>
<keyword evidence="1" id="KW-0472">Membrane</keyword>
<keyword evidence="1" id="KW-0812">Transmembrane</keyword>
<dbReference type="Proteomes" id="UP000614424">
    <property type="component" value="Unassembled WGS sequence"/>
</dbReference>
<dbReference type="EMBL" id="JACNJZ010000001">
    <property type="protein sequence ID" value="MBC8316261.1"/>
    <property type="molecule type" value="Genomic_DNA"/>
</dbReference>
<accession>A0A8J6N7M2</accession>
<evidence type="ECO:0000256" key="1">
    <source>
        <dbReference type="SAM" id="Phobius"/>
    </source>
</evidence>
<sequence>MIPDPIRSPIHDDMGSQSYIILFFAVILQGMNVLLPSTVEAITRWNGSFSLGDTYAENPEGKTNLFQGAINLDIKPSTKKRLDSRFNIRVNFTDSDKESIWNVSPIGNLGVDVRGERYSVNVKHSNYANITTTADLVETQISRAALTLEPENLPRIVSSYSTTTTGSDGAETQSDTFSFFSDYRYKWMDFRGGYSKHERSSEGQKSSTSDSLYFGAGGSYEVLPRTMLSGNFEINYDTNNSSSGFKSTTESRVFRISANSRPLEWFSLDGNFNKD</sequence>
<keyword evidence="1" id="KW-1133">Transmembrane helix</keyword>
<feature type="non-terminal residue" evidence="2">
    <location>
        <position position="275"/>
    </location>
</feature>
<comment type="caution">
    <text evidence="2">The sequence shown here is derived from an EMBL/GenBank/DDBJ whole genome shotgun (WGS) entry which is preliminary data.</text>
</comment>
<feature type="transmembrane region" description="Helical" evidence="1">
    <location>
        <begin position="16"/>
        <end position="35"/>
    </location>
</feature>
<gene>
    <name evidence="2" type="ORF">H8E41_00015</name>
</gene>